<evidence type="ECO:0000256" key="3">
    <source>
        <dbReference type="ARBA" id="ARBA00022989"/>
    </source>
</evidence>
<comment type="subcellular location">
    <subcellularLocation>
        <location evidence="1">Membrane</location>
        <topology evidence="1">Multi-pass membrane protein</topology>
    </subcellularLocation>
</comment>
<protein>
    <recommendedName>
        <fullName evidence="6">RDD domain-containing protein</fullName>
    </recommendedName>
</protein>
<dbReference type="AlphaFoldDB" id="A0A4V2YCM5"/>
<dbReference type="Pfam" id="PF06271">
    <property type="entry name" value="RDD"/>
    <property type="match status" value="1"/>
</dbReference>
<evidence type="ECO:0000313" key="7">
    <source>
        <dbReference type="EMBL" id="TDD12116.1"/>
    </source>
</evidence>
<evidence type="ECO:0000256" key="4">
    <source>
        <dbReference type="ARBA" id="ARBA00023136"/>
    </source>
</evidence>
<feature type="transmembrane region" description="Helical" evidence="5">
    <location>
        <begin position="50"/>
        <end position="70"/>
    </location>
</feature>
<dbReference type="RefSeq" id="WP_132591752.1">
    <property type="nucleotide sequence ID" value="NZ_SMKO01000004.1"/>
</dbReference>
<dbReference type="Proteomes" id="UP000295258">
    <property type="component" value="Unassembled WGS sequence"/>
</dbReference>
<feature type="domain" description="RDD" evidence="6">
    <location>
        <begin position="8"/>
        <end position="166"/>
    </location>
</feature>
<dbReference type="EMBL" id="SMKO01000004">
    <property type="protein sequence ID" value="TDD12116.1"/>
    <property type="molecule type" value="Genomic_DNA"/>
</dbReference>
<organism evidence="7 8">
    <name type="scientific">Nonomuraea deserti</name>
    <dbReference type="NCBI Taxonomy" id="1848322"/>
    <lineage>
        <taxon>Bacteria</taxon>
        <taxon>Bacillati</taxon>
        <taxon>Actinomycetota</taxon>
        <taxon>Actinomycetes</taxon>
        <taxon>Streptosporangiales</taxon>
        <taxon>Streptosporangiaceae</taxon>
        <taxon>Nonomuraea</taxon>
    </lineage>
</organism>
<sequence>MMAVEAASGRRRVAALGWDYLLIVGWLALLAGSYLLGLRPLGWLAGAPLIVADLAITGLTVLPVWVYLLVTEAGTAQATWGKRRAGLILTAAGGGRAGLVRVMARNAVKLLPWELAHLAVLRLWTGKGDSAVVVPSLVLCYGLVGVTVALVLSRGDRAALHDLVAGTRVVTGSRAADS</sequence>
<evidence type="ECO:0000256" key="1">
    <source>
        <dbReference type="ARBA" id="ARBA00004141"/>
    </source>
</evidence>
<feature type="transmembrane region" description="Helical" evidence="5">
    <location>
        <begin position="132"/>
        <end position="152"/>
    </location>
</feature>
<keyword evidence="4 5" id="KW-0472">Membrane</keyword>
<dbReference type="GO" id="GO:0016020">
    <property type="term" value="C:membrane"/>
    <property type="evidence" value="ECO:0007669"/>
    <property type="project" value="UniProtKB-SubCell"/>
</dbReference>
<evidence type="ECO:0000256" key="5">
    <source>
        <dbReference type="SAM" id="Phobius"/>
    </source>
</evidence>
<proteinExistence type="predicted"/>
<gene>
    <name evidence="7" type="ORF">E1292_03110</name>
</gene>
<feature type="transmembrane region" description="Helical" evidence="5">
    <location>
        <begin position="20"/>
        <end position="38"/>
    </location>
</feature>
<evidence type="ECO:0000259" key="6">
    <source>
        <dbReference type="Pfam" id="PF06271"/>
    </source>
</evidence>
<keyword evidence="3 5" id="KW-1133">Transmembrane helix</keyword>
<evidence type="ECO:0000256" key="2">
    <source>
        <dbReference type="ARBA" id="ARBA00022692"/>
    </source>
</evidence>
<evidence type="ECO:0000313" key="8">
    <source>
        <dbReference type="Proteomes" id="UP000295258"/>
    </source>
</evidence>
<name>A0A4V2YCM5_9ACTN</name>
<keyword evidence="2 5" id="KW-0812">Transmembrane</keyword>
<keyword evidence="8" id="KW-1185">Reference proteome</keyword>
<reference evidence="7 8" key="1">
    <citation type="submission" date="2019-03" db="EMBL/GenBank/DDBJ databases">
        <title>Draft genome sequences of novel Actinobacteria.</title>
        <authorList>
            <person name="Sahin N."/>
            <person name="Ay H."/>
            <person name="Saygin H."/>
        </authorList>
    </citation>
    <scope>NUCLEOTIDE SEQUENCE [LARGE SCALE GENOMIC DNA]</scope>
    <source>
        <strain evidence="7 8">KC310</strain>
    </source>
</reference>
<comment type="caution">
    <text evidence="7">The sequence shown here is derived from an EMBL/GenBank/DDBJ whole genome shotgun (WGS) entry which is preliminary data.</text>
</comment>
<accession>A0A4V2YCM5</accession>
<dbReference type="InterPro" id="IPR010432">
    <property type="entry name" value="RDD"/>
</dbReference>